<sequence length="178" mass="20801">MKKQLALPVLRKQLDALEKEELIQPIAQIYKTSADAHLMVEEAAWEPLLSEYQKKLAKTFPKNRASGIMKYPNLKQSNQLLKDFKRVCKVPKLVLSLEVYYLEVATAYQLPFGDIYSNYYPHLIKLFDDVIKQWSKDKSGELQVLYFTRMQKLYQDSLKIGRGYKEAIQENFSAVFEP</sequence>
<dbReference type="EMBL" id="MAEI02000001">
    <property type="protein sequence ID" value="MEO1782718.1"/>
    <property type="molecule type" value="Genomic_DNA"/>
</dbReference>
<gene>
    <name evidence="1" type="ORF">BAU18_002333</name>
</gene>
<dbReference type="RefSeq" id="WP_161869767.1">
    <property type="nucleotide sequence ID" value="NZ_MAEI02000001.1"/>
</dbReference>
<proteinExistence type="predicted"/>
<keyword evidence="2" id="KW-1185">Reference proteome</keyword>
<organism evidence="1 2">
    <name type="scientific">Enterococcus diestrammenae</name>
    <dbReference type="NCBI Taxonomy" id="1155073"/>
    <lineage>
        <taxon>Bacteria</taxon>
        <taxon>Bacillati</taxon>
        <taxon>Bacillota</taxon>
        <taxon>Bacilli</taxon>
        <taxon>Lactobacillales</taxon>
        <taxon>Enterococcaceae</taxon>
        <taxon>Enterococcus</taxon>
    </lineage>
</organism>
<protein>
    <submittedName>
        <fullName evidence="1">Uncharacterized protein</fullName>
    </submittedName>
</protein>
<evidence type="ECO:0000313" key="1">
    <source>
        <dbReference type="EMBL" id="MEO1782718.1"/>
    </source>
</evidence>
<reference evidence="1" key="1">
    <citation type="submission" date="2016-06" db="EMBL/GenBank/DDBJ databases">
        <authorList>
            <person name="Van Tyne D."/>
        </authorList>
    </citation>
    <scope>NUCLEOTIDE SEQUENCE</scope>
    <source>
        <strain evidence="1">JM9A</strain>
    </source>
</reference>
<reference evidence="1" key="2">
    <citation type="submission" date="2024-02" db="EMBL/GenBank/DDBJ databases">
        <title>The Genome Sequence of Enterococcus diestrammenae JM9A.</title>
        <authorList>
            <person name="Earl A."/>
            <person name="Manson A."/>
            <person name="Gilmore M."/>
            <person name="Sanders J."/>
            <person name="Shea T."/>
            <person name="Howe W."/>
            <person name="Livny J."/>
            <person name="Cuomo C."/>
            <person name="Neafsey D."/>
            <person name="Birren B."/>
        </authorList>
    </citation>
    <scope>NUCLEOTIDE SEQUENCE</scope>
    <source>
        <strain evidence="1">JM9A</strain>
    </source>
</reference>
<accession>A0ABV0F3U0</accession>
<name>A0ABV0F3U0_9ENTE</name>
<evidence type="ECO:0000313" key="2">
    <source>
        <dbReference type="Proteomes" id="UP001429357"/>
    </source>
</evidence>
<comment type="caution">
    <text evidence="1">The sequence shown here is derived from an EMBL/GenBank/DDBJ whole genome shotgun (WGS) entry which is preliminary data.</text>
</comment>
<dbReference type="Proteomes" id="UP001429357">
    <property type="component" value="Unassembled WGS sequence"/>
</dbReference>